<dbReference type="PANTHER" id="PTHR34502:SF3">
    <property type="entry name" value="DUF6594 DOMAIN-CONTAINING PROTEIN"/>
    <property type="match status" value="1"/>
</dbReference>
<feature type="domain" description="DUF6594" evidence="2">
    <location>
        <begin position="89"/>
        <end position="334"/>
    </location>
</feature>
<reference evidence="3" key="2">
    <citation type="submission" date="2023-05" db="EMBL/GenBank/DDBJ databases">
        <authorList>
            <consortium name="Lawrence Berkeley National Laboratory"/>
            <person name="Steindorff A."/>
            <person name="Hensen N."/>
            <person name="Bonometti L."/>
            <person name="Westerberg I."/>
            <person name="Brannstrom I.O."/>
            <person name="Guillou S."/>
            <person name="Cros-Aarteil S."/>
            <person name="Calhoun S."/>
            <person name="Haridas S."/>
            <person name="Kuo A."/>
            <person name="Mondo S."/>
            <person name="Pangilinan J."/>
            <person name="Riley R."/>
            <person name="Labutti K."/>
            <person name="Andreopoulos B."/>
            <person name="Lipzen A."/>
            <person name="Chen C."/>
            <person name="Yanf M."/>
            <person name="Daum C."/>
            <person name="Ng V."/>
            <person name="Clum A."/>
            <person name="Ohm R."/>
            <person name="Martin F."/>
            <person name="Silar P."/>
            <person name="Natvig D."/>
            <person name="Lalanne C."/>
            <person name="Gautier V."/>
            <person name="Ament-Velasquez S.L."/>
            <person name="Kruys A."/>
            <person name="Hutchinson M.I."/>
            <person name="Powell A.J."/>
            <person name="Barry K."/>
            <person name="Miller A.N."/>
            <person name="Grigoriev I.V."/>
            <person name="Debuchy R."/>
            <person name="Gladieux P."/>
            <person name="Thoren M.H."/>
            <person name="Johannesson H."/>
        </authorList>
    </citation>
    <scope>NUCLEOTIDE SEQUENCE</scope>
    <source>
        <strain evidence="3">CBS 315.58</strain>
    </source>
</reference>
<feature type="transmembrane region" description="Helical" evidence="1">
    <location>
        <begin position="298"/>
        <end position="316"/>
    </location>
</feature>
<organism evidence="3 4">
    <name type="scientific">Triangularia verruculosa</name>
    <dbReference type="NCBI Taxonomy" id="2587418"/>
    <lineage>
        <taxon>Eukaryota</taxon>
        <taxon>Fungi</taxon>
        <taxon>Dikarya</taxon>
        <taxon>Ascomycota</taxon>
        <taxon>Pezizomycotina</taxon>
        <taxon>Sordariomycetes</taxon>
        <taxon>Sordariomycetidae</taxon>
        <taxon>Sordariales</taxon>
        <taxon>Podosporaceae</taxon>
        <taxon>Triangularia</taxon>
    </lineage>
</organism>
<keyword evidence="4" id="KW-1185">Reference proteome</keyword>
<evidence type="ECO:0000313" key="4">
    <source>
        <dbReference type="Proteomes" id="UP001303160"/>
    </source>
</evidence>
<reference evidence="3" key="1">
    <citation type="journal article" date="2023" name="Mol. Phylogenet. Evol.">
        <title>Genome-scale phylogeny and comparative genomics of the fungal order Sordariales.</title>
        <authorList>
            <person name="Hensen N."/>
            <person name="Bonometti L."/>
            <person name="Westerberg I."/>
            <person name="Brannstrom I.O."/>
            <person name="Guillou S."/>
            <person name="Cros-Aarteil S."/>
            <person name="Calhoun S."/>
            <person name="Haridas S."/>
            <person name="Kuo A."/>
            <person name="Mondo S."/>
            <person name="Pangilinan J."/>
            <person name="Riley R."/>
            <person name="LaButti K."/>
            <person name="Andreopoulos B."/>
            <person name="Lipzen A."/>
            <person name="Chen C."/>
            <person name="Yan M."/>
            <person name="Daum C."/>
            <person name="Ng V."/>
            <person name="Clum A."/>
            <person name="Steindorff A."/>
            <person name="Ohm R.A."/>
            <person name="Martin F."/>
            <person name="Silar P."/>
            <person name="Natvig D.O."/>
            <person name="Lalanne C."/>
            <person name="Gautier V."/>
            <person name="Ament-Velasquez S.L."/>
            <person name="Kruys A."/>
            <person name="Hutchinson M.I."/>
            <person name="Powell A.J."/>
            <person name="Barry K."/>
            <person name="Miller A.N."/>
            <person name="Grigoriev I.V."/>
            <person name="Debuchy R."/>
            <person name="Gladieux P."/>
            <person name="Hiltunen Thoren M."/>
            <person name="Johannesson H."/>
        </authorList>
    </citation>
    <scope>NUCLEOTIDE SEQUENCE</scope>
    <source>
        <strain evidence="3">CBS 315.58</strain>
    </source>
</reference>
<sequence>MELRNNGRAIDCSRNRTSILMDLEHGAHTGDPPHNVSPDAGYPRRSWSILKGFAARHFPSGKWRSRPNSEIPVKGDKPVFNIEDLPNGYPRFSALMAAHESFLVTRRFSNLRTRLLLWEQDRVVELEAKLNKIDKDETCTLYLGNRRRDKNHQRLAVMMELKDALKSYDDIVTRTMRVNGLQPAYPNDVTSLQNWHAANGSITRLEMGFLNRREDLMSLSSTSNNDALPLWVERGVTEKVLSCLGVRRSGVSRDPLVHIYPREATSLLGRAILTSIIILLVLIPVIICYRVTNPGARLAIVVTTTAIFLFILSLSTKGKMLELVVAGATYSTVLIVFITGPGAQ</sequence>
<keyword evidence="1" id="KW-0472">Membrane</keyword>
<accession>A0AAN6XDJ0</accession>
<protein>
    <recommendedName>
        <fullName evidence="2">DUF6594 domain-containing protein</fullName>
    </recommendedName>
</protein>
<evidence type="ECO:0000259" key="2">
    <source>
        <dbReference type="Pfam" id="PF20237"/>
    </source>
</evidence>
<gene>
    <name evidence="3" type="ORF">QBC40DRAFT_204748</name>
</gene>
<evidence type="ECO:0000313" key="3">
    <source>
        <dbReference type="EMBL" id="KAK4198569.1"/>
    </source>
</evidence>
<dbReference type="AlphaFoldDB" id="A0AAN6XDJ0"/>
<dbReference type="Pfam" id="PF20237">
    <property type="entry name" value="DUF6594"/>
    <property type="match status" value="1"/>
</dbReference>
<evidence type="ECO:0000256" key="1">
    <source>
        <dbReference type="SAM" id="Phobius"/>
    </source>
</evidence>
<dbReference type="InterPro" id="IPR046529">
    <property type="entry name" value="DUF6594"/>
</dbReference>
<dbReference type="Proteomes" id="UP001303160">
    <property type="component" value="Unassembled WGS sequence"/>
</dbReference>
<name>A0AAN6XDJ0_9PEZI</name>
<feature type="transmembrane region" description="Helical" evidence="1">
    <location>
        <begin position="271"/>
        <end position="292"/>
    </location>
</feature>
<feature type="transmembrane region" description="Helical" evidence="1">
    <location>
        <begin position="323"/>
        <end position="343"/>
    </location>
</feature>
<comment type="caution">
    <text evidence="3">The sequence shown here is derived from an EMBL/GenBank/DDBJ whole genome shotgun (WGS) entry which is preliminary data.</text>
</comment>
<dbReference type="EMBL" id="MU863944">
    <property type="protein sequence ID" value="KAK4198569.1"/>
    <property type="molecule type" value="Genomic_DNA"/>
</dbReference>
<keyword evidence="1" id="KW-0812">Transmembrane</keyword>
<keyword evidence="1" id="KW-1133">Transmembrane helix</keyword>
<dbReference type="PANTHER" id="PTHR34502">
    <property type="entry name" value="DUF6594 DOMAIN-CONTAINING PROTEIN-RELATED"/>
    <property type="match status" value="1"/>
</dbReference>
<proteinExistence type="predicted"/>